<comment type="caution">
    <text evidence="2">The sequence shown here is derived from an EMBL/GenBank/DDBJ whole genome shotgun (WGS) entry which is preliminary data.</text>
</comment>
<keyword evidence="3" id="KW-1185">Reference proteome</keyword>
<dbReference type="OrthoDB" id="3684512at2"/>
<feature type="region of interest" description="Disordered" evidence="1">
    <location>
        <begin position="39"/>
        <end position="66"/>
    </location>
</feature>
<dbReference type="RefSeq" id="WP_147254831.1">
    <property type="nucleotide sequence ID" value="NZ_VIWU01000001.1"/>
</dbReference>
<proteinExistence type="predicted"/>
<dbReference type="AlphaFoldDB" id="A0A561SLD1"/>
<reference evidence="2 3" key="1">
    <citation type="submission" date="2019-06" db="EMBL/GenBank/DDBJ databases">
        <title>Sequencing the genomes of 1000 actinobacteria strains.</title>
        <authorList>
            <person name="Klenk H.-P."/>
        </authorList>
    </citation>
    <scope>NUCLEOTIDE SEQUENCE [LARGE SCALE GENOMIC DNA]</scope>
    <source>
        <strain evidence="2 3">DSM 45671</strain>
    </source>
</reference>
<dbReference type="EMBL" id="VIWU01000001">
    <property type="protein sequence ID" value="TWF75667.1"/>
    <property type="molecule type" value="Genomic_DNA"/>
</dbReference>
<protein>
    <submittedName>
        <fullName evidence="2">Uncharacterized protein</fullName>
    </submittedName>
</protein>
<dbReference type="Proteomes" id="UP000321261">
    <property type="component" value="Unassembled WGS sequence"/>
</dbReference>
<accession>A0A561SLD1</accession>
<evidence type="ECO:0000256" key="1">
    <source>
        <dbReference type="SAM" id="MobiDB-lite"/>
    </source>
</evidence>
<name>A0A561SLD1_9PSEU</name>
<sequence>MGKPDQPRGPDGRWIPRGGGALIAAIALALGLASGTGLTSASGASGGTSGTYRPQDTTKSQKARDRNPERLLSRLARQGLRVEQRFSSDDGDCAAHSYGLVREFFRGCPCSALFRALFEVRDERGNVVLVAVAWVDMPDVRRAREFKELVDRDGTGNITELSRETGPYQDVRYTGDHYASIRDETTVINAQAQPVRRSRPATDLAERVVSAVLTP</sequence>
<evidence type="ECO:0000313" key="3">
    <source>
        <dbReference type="Proteomes" id="UP000321261"/>
    </source>
</evidence>
<evidence type="ECO:0000313" key="2">
    <source>
        <dbReference type="EMBL" id="TWF75667.1"/>
    </source>
</evidence>
<organism evidence="2 3">
    <name type="scientific">Pseudonocardia hierapolitana</name>
    <dbReference type="NCBI Taxonomy" id="1128676"/>
    <lineage>
        <taxon>Bacteria</taxon>
        <taxon>Bacillati</taxon>
        <taxon>Actinomycetota</taxon>
        <taxon>Actinomycetes</taxon>
        <taxon>Pseudonocardiales</taxon>
        <taxon>Pseudonocardiaceae</taxon>
        <taxon>Pseudonocardia</taxon>
    </lineage>
</organism>
<gene>
    <name evidence="2" type="ORF">FHX44_111551</name>
</gene>